<evidence type="ECO:0000256" key="9">
    <source>
        <dbReference type="ARBA" id="ARBA00022679"/>
    </source>
</evidence>
<dbReference type="Proteomes" id="UP000237947">
    <property type="component" value="Chromosome"/>
</dbReference>
<dbReference type="PANTHER" id="PTHR34148">
    <property type="entry name" value="ADENOSYLCOBINAMIDE-GDP RIBAZOLETRANSFERASE"/>
    <property type="match status" value="1"/>
</dbReference>
<keyword evidence="7 19" id="KW-1003">Cell membrane</keyword>
<keyword evidence="9 19" id="KW-0808">Transferase</keyword>
<dbReference type="HAMAP" id="MF_00719">
    <property type="entry name" value="CobS"/>
    <property type="match status" value="1"/>
</dbReference>
<evidence type="ECO:0000256" key="1">
    <source>
        <dbReference type="ARBA" id="ARBA00001946"/>
    </source>
</evidence>
<comment type="catalytic activity">
    <reaction evidence="18 19">
        <text>alpha-ribazole 5'-phosphate + adenosylcob(III)inamide-GDP = adenosylcob(III)alamin 5'-phosphate + GMP + H(+)</text>
        <dbReference type="Rhea" id="RHEA:23560"/>
        <dbReference type="ChEBI" id="CHEBI:15378"/>
        <dbReference type="ChEBI" id="CHEBI:57918"/>
        <dbReference type="ChEBI" id="CHEBI:58115"/>
        <dbReference type="ChEBI" id="CHEBI:60487"/>
        <dbReference type="ChEBI" id="CHEBI:60493"/>
        <dbReference type="EC" id="2.7.8.26"/>
    </reaction>
</comment>
<reference evidence="21" key="1">
    <citation type="submission" date="2018-02" db="EMBL/GenBank/DDBJ databases">
        <authorList>
            <person name="Holder M.E."/>
            <person name="Ajami N.J."/>
            <person name="Petrosino J.F."/>
        </authorList>
    </citation>
    <scope>NUCLEOTIDE SEQUENCE [LARGE SCALE GENOMIC DNA]</scope>
    <source>
        <strain evidence="21">CCUG 47711</strain>
    </source>
</reference>
<feature type="transmembrane region" description="Helical" evidence="19">
    <location>
        <begin position="240"/>
        <end position="262"/>
    </location>
</feature>
<evidence type="ECO:0000256" key="3">
    <source>
        <dbReference type="ARBA" id="ARBA00004663"/>
    </source>
</evidence>
<evidence type="ECO:0000256" key="12">
    <source>
        <dbReference type="ARBA" id="ARBA00022989"/>
    </source>
</evidence>
<comment type="similarity">
    <text evidence="4 19">Belongs to the CobS family.</text>
</comment>
<evidence type="ECO:0000256" key="14">
    <source>
        <dbReference type="ARBA" id="ARBA00025228"/>
    </source>
</evidence>
<dbReference type="NCBIfam" id="TIGR00317">
    <property type="entry name" value="cobS"/>
    <property type="match status" value="1"/>
</dbReference>
<dbReference type="EC" id="2.7.8.26" evidence="5 19"/>
<evidence type="ECO:0000256" key="7">
    <source>
        <dbReference type="ARBA" id="ARBA00022475"/>
    </source>
</evidence>
<dbReference type="AlphaFoldDB" id="A0A2S0KMZ5"/>
<comment type="catalytic activity">
    <reaction evidence="17 19">
        <text>alpha-ribazole + adenosylcob(III)inamide-GDP = adenosylcob(III)alamin + GMP + H(+)</text>
        <dbReference type="Rhea" id="RHEA:16049"/>
        <dbReference type="ChEBI" id="CHEBI:10329"/>
        <dbReference type="ChEBI" id="CHEBI:15378"/>
        <dbReference type="ChEBI" id="CHEBI:18408"/>
        <dbReference type="ChEBI" id="CHEBI:58115"/>
        <dbReference type="ChEBI" id="CHEBI:60487"/>
        <dbReference type="EC" id="2.7.8.26"/>
    </reaction>
</comment>
<comment type="pathway">
    <text evidence="3 19">Cofactor biosynthesis; adenosylcobalamin biosynthesis; adenosylcobalamin from cob(II)yrinate a,c-diamide: step 7/7.</text>
</comment>
<keyword evidence="10 19" id="KW-0812">Transmembrane</keyword>
<keyword evidence="13 19" id="KW-0472">Membrane</keyword>
<evidence type="ECO:0000256" key="2">
    <source>
        <dbReference type="ARBA" id="ARBA00004651"/>
    </source>
</evidence>
<dbReference type="KEGG" id="fsa:C5Q98_03750"/>
<evidence type="ECO:0000313" key="20">
    <source>
        <dbReference type="EMBL" id="AVM42393.1"/>
    </source>
</evidence>
<dbReference type="InterPro" id="IPR003805">
    <property type="entry name" value="CobS"/>
</dbReference>
<comment type="subcellular location">
    <subcellularLocation>
        <location evidence="2 19">Cell membrane</location>
        <topology evidence="2 19">Multi-pass membrane protein</topology>
    </subcellularLocation>
</comment>
<evidence type="ECO:0000313" key="21">
    <source>
        <dbReference type="Proteomes" id="UP000237947"/>
    </source>
</evidence>
<dbReference type="EMBL" id="CP027226">
    <property type="protein sequence ID" value="AVM42393.1"/>
    <property type="molecule type" value="Genomic_DNA"/>
</dbReference>
<keyword evidence="12 19" id="KW-1133">Transmembrane helix</keyword>
<organism evidence="20 21">
    <name type="scientific">Fastidiosipila sanguinis</name>
    <dbReference type="NCBI Taxonomy" id="236753"/>
    <lineage>
        <taxon>Bacteria</taxon>
        <taxon>Bacillati</taxon>
        <taxon>Bacillota</taxon>
        <taxon>Clostridia</taxon>
        <taxon>Eubacteriales</taxon>
        <taxon>Oscillospiraceae</taxon>
        <taxon>Fastidiosipila</taxon>
    </lineage>
</organism>
<evidence type="ECO:0000256" key="8">
    <source>
        <dbReference type="ARBA" id="ARBA00022573"/>
    </source>
</evidence>
<dbReference type="GO" id="GO:0051073">
    <property type="term" value="F:adenosylcobinamide-GDP ribazoletransferase activity"/>
    <property type="evidence" value="ECO:0007669"/>
    <property type="project" value="UniProtKB-UniRule"/>
</dbReference>
<accession>A0A2S0KMZ5</accession>
<dbReference type="PANTHER" id="PTHR34148:SF1">
    <property type="entry name" value="ADENOSYLCOBINAMIDE-GDP RIBAZOLETRANSFERASE"/>
    <property type="match status" value="1"/>
</dbReference>
<evidence type="ECO:0000256" key="15">
    <source>
        <dbReference type="ARBA" id="ARBA00032605"/>
    </source>
</evidence>
<evidence type="ECO:0000256" key="10">
    <source>
        <dbReference type="ARBA" id="ARBA00022692"/>
    </source>
</evidence>
<evidence type="ECO:0000256" key="13">
    <source>
        <dbReference type="ARBA" id="ARBA00023136"/>
    </source>
</evidence>
<evidence type="ECO:0000256" key="4">
    <source>
        <dbReference type="ARBA" id="ARBA00010561"/>
    </source>
</evidence>
<evidence type="ECO:0000256" key="6">
    <source>
        <dbReference type="ARBA" id="ARBA00015850"/>
    </source>
</evidence>
<protein>
    <recommendedName>
        <fullName evidence="6 19">Adenosylcobinamide-GDP ribazoletransferase</fullName>
        <ecNumber evidence="5 19">2.7.8.26</ecNumber>
    </recommendedName>
    <alternativeName>
        <fullName evidence="16 19">Cobalamin synthase</fullName>
    </alternativeName>
    <alternativeName>
        <fullName evidence="15 19">Cobalamin-5'-phosphate synthase</fullName>
    </alternativeName>
</protein>
<dbReference type="OrthoDB" id="9794626at2"/>
<sequence length="269" mass="30278">MLDGFMVYLLFFTRIPIKYEFKDFEKTFKNSIWFLPIFGLIYGGLLGIIFGLSLFLLKSLEISVVILIVMDAMISGALHFDGLADTADGLFSGRSPERMKEIMRDSRIGSFGTVALISYVMLFFFALKELLTQLFMPNAIVQLGNIIPAAIYVAGIYMVSKAGMAFMHWNYKYANEQGQGKISENIPKYQIIISQVLSLVIMPLIFSWKAIVAYLITCLVLYGYKLFVHKKINGMTGDTLGATCQIVNVVFVLALLIINNVINYIHLIL</sequence>
<feature type="transmembrane region" description="Helical" evidence="19">
    <location>
        <begin position="62"/>
        <end position="87"/>
    </location>
</feature>
<dbReference type="GO" id="GO:0009236">
    <property type="term" value="P:cobalamin biosynthetic process"/>
    <property type="evidence" value="ECO:0007669"/>
    <property type="project" value="UniProtKB-UniRule"/>
</dbReference>
<dbReference type="GO" id="GO:0008818">
    <property type="term" value="F:cobalamin 5'-phosphate synthase activity"/>
    <property type="evidence" value="ECO:0007669"/>
    <property type="project" value="UniProtKB-UniRule"/>
</dbReference>
<feature type="transmembrane region" description="Helical" evidence="19">
    <location>
        <begin position="108"/>
        <end position="127"/>
    </location>
</feature>
<evidence type="ECO:0000256" key="17">
    <source>
        <dbReference type="ARBA" id="ARBA00048623"/>
    </source>
</evidence>
<dbReference type="RefSeq" id="WP_106012376.1">
    <property type="nucleotide sequence ID" value="NZ_CP027226.1"/>
</dbReference>
<evidence type="ECO:0000256" key="18">
    <source>
        <dbReference type="ARBA" id="ARBA00049504"/>
    </source>
</evidence>
<gene>
    <name evidence="19 20" type="primary">cobS</name>
    <name evidence="20" type="ORF">C5Q98_03750</name>
</gene>
<dbReference type="GO" id="GO:0005886">
    <property type="term" value="C:plasma membrane"/>
    <property type="evidence" value="ECO:0007669"/>
    <property type="project" value="UniProtKB-SubCell"/>
</dbReference>
<keyword evidence="8 19" id="KW-0169">Cobalamin biosynthesis</keyword>
<name>A0A2S0KMZ5_9FIRM</name>
<dbReference type="Pfam" id="PF02654">
    <property type="entry name" value="CobS"/>
    <property type="match status" value="1"/>
</dbReference>
<feature type="transmembrane region" description="Helical" evidence="19">
    <location>
        <begin position="32"/>
        <end position="56"/>
    </location>
</feature>
<feature type="transmembrane region" description="Helical" evidence="19">
    <location>
        <begin position="139"/>
        <end position="159"/>
    </location>
</feature>
<dbReference type="UniPathway" id="UPA00148">
    <property type="reaction ID" value="UER00238"/>
</dbReference>
<comment type="cofactor">
    <cofactor evidence="1 19">
        <name>Mg(2+)</name>
        <dbReference type="ChEBI" id="CHEBI:18420"/>
    </cofactor>
</comment>
<evidence type="ECO:0000256" key="19">
    <source>
        <dbReference type="HAMAP-Rule" id="MF_00719"/>
    </source>
</evidence>
<comment type="function">
    <text evidence="14 19">Joins adenosylcobinamide-GDP and alpha-ribazole to generate adenosylcobalamin (Ado-cobalamin). Also synthesizes adenosylcobalamin 5'-phosphate from adenosylcobinamide-GDP and alpha-ribazole 5'-phosphate.</text>
</comment>
<keyword evidence="21" id="KW-1185">Reference proteome</keyword>
<proteinExistence type="inferred from homology"/>
<feature type="transmembrane region" description="Helical" evidence="19">
    <location>
        <begin position="211"/>
        <end position="228"/>
    </location>
</feature>
<evidence type="ECO:0000256" key="16">
    <source>
        <dbReference type="ARBA" id="ARBA00032853"/>
    </source>
</evidence>
<evidence type="ECO:0000256" key="5">
    <source>
        <dbReference type="ARBA" id="ARBA00013200"/>
    </source>
</evidence>
<keyword evidence="11 19" id="KW-0460">Magnesium</keyword>
<evidence type="ECO:0000256" key="11">
    <source>
        <dbReference type="ARBA" id="ARBA00022842"/>
    </source>
</evidence>